<reference evidence="9" key="1">
    <citation type="journal article" date="2019" name="Int. J. Syst. Evol. Microbiol.">
        <title>The Global Catalogue of Microorganisms (GCM) 10K type strain sequencing project: providing services to taxonomists for standard genome sequencing and annotation.</title>
        <authorList>
            <consortium name="The Broad Institute Genomics Platform"/>
            <consortium name="The Broad Institute Genome Sequencing Center for Infectious Disease"/>
            <person name="Wu L."/>
            <person name="Ma J."/>
        </authorList>
    </citation>
    <scope>NUCLEOTIDE SEQUENCE [LARGE SCALE GENOMIC DNA]</scope>
    <source>
        <strain evidence="9">CCUG 53270</strain>
    </source>
</reference>
<evidence type="ECO:0000313" key="8">
    <source>
        <dbReference type="EMBL" id="MFD1223660.1"/>
    </source>
</evidence>
<evidence type="ECO:0000313" key="9">
    <source>
        <dbReference type="Proteomes" id="UP001597180"/>
    </source>
</evidence>
<dbReference type="EMBL" id="JBHTLU010000036">
    <property type="protein sequence ID" value="MFD1223660.1"/>
    <property type="molecule type" value="Genomic_DNA"/>
</dbReference>
<feature type="transmembrane region" description="Helical" evidence="6">
    <location>
        <begin position="168"/>
        <end position="188"/>
    </location>
</feature>
<evidence type="ECO:0000256" key="6">
    <source>
        <dbReference type="SAM" id="Phobius"/>
    </source>
</evidence>
<keyword evidence="4 6" id="KW-1133">Transmembrane helix</keyword>
<feature type="domain" description="Major facilitator superfamily (MFS) profile" evidence="7">
    <location>
        <begin position="14"/>
        <end position="401"/>
    </location>
</feature>
<evidence type="ECO:0000256" key="3">
    <source>
        <dbReference type="ARBA" id="ARBA00022692"/>
    </source>
</evidence>
<feature type="transmembrane region" description="Helical" evidence="6">
    <location>
        <begin position="374"/>
        <end position="396"/>
    </location>
</feature>
<feature type="transmembrane region" description="Helical" evidence="6">
    <location>
        <begin position="254"/>
        <end position="274"/>
    </location>
</feature>
<name>A0ABW3UVN9_9BACL</name>
<dbReference type="Proteomes" id="UP001597180">
    <property type="component" value="Unassembled WGS sequence"/>
</dbReference>
<dbReference type="InterPro" id="IPR036259">
    <property type="entry name" value="MFS_trans_sf"/>
</dbReference>
<comment type="subcellular location">
    <subcellularLocation>
        <location evidence="1">Cell membrane</location>
        <topology evidence="1">Multi-pass membrane protein</topology>
    </subcellularLocation>
</comment>
<evidence type="ECO:0000256" key="4">
    <source>
        <dbReference type="ARBA" id="ARBA00022989"/>
    </source>
</evidence>
<feature type="transmembrane region" description="Helical" evidence="6">
    <location>
        <begin position="342"/>
        <end position="368"/>
    </location>
</feature>
<evidence type="ECO:0000259" key="7">
    <source>
        <dbReference type="PROSITE" id="PS50850"/>
    </source>
</evidence>
<dbReference type="CDD" id="cd17319">
    <property type="entry name" value="MFS_ExuT_GudP_like"/>
    <property type="match status" value="1"/>
</dbReference>
<organism evidence="8 9">
    <name type="scientific">Paenibacillus vulneris</name>
    <dbReference type="NCBI Taxonomy" id="1133364"/>
    <lineage>
        <taxon>Bacteria</taxon>
        <taxon>Bacillati</taxon>
        <taxon>Bacillota</taxon>
        <taxon>Bacilli</taxon>
        <taxon>Bacillales</taxon>
        <taxon>Paenibacillaceae</taxon>
        <taxon>Paenibacillus</taxon>
    </lineage>
</organism>
<dbReference type="InterPro" id="IPR020846">
    <property type="entry name" value="MFS_dom"/>
</dbReference>
<evidence type="ECO:0000256" key="1">
    <source>
        <dbReference type="ARBA" id="ARBA00004651"/>
    </source>
</evidence>
<feature type="transmembrane region" description="Helical" evidence="6">
    <location>
        <begin position="286"/>
        <end position="303"/>
    </location>
</feature>
<dbReference type="PANTHER" id="PTHR11662:SF399">
    <property type="entry name" value="FI19708P1-RELATED"/>
    <property type="match status" value="1"/>
</dbReference>
<feature type="transmembrane region" description="Helical" evidence="6">
    <location>
        <begin position="80"/>
        <end position="107"/>
    </location>
</feature>
<feature type="transmembrane region" description="Helical" evidence="6">
    <location>
        <begin position="48"/>
        <end position="68"/>
    </location>
</feature>
<evidence type="ECO:0000256" key="2">
    <source>
        <dbReference type="ARBA" id="ARBA00022448"/>
    </source>
</evidence>
<feature type="transmembrane region" description="Helical" evidence="6">
    <location>
        <begin position="216"/>
        <end position="234"/>
    </location>
</feature>
<dbReference type="Gene3D" id="1.20.1250.20">
    <property type="entry name" value="MFS general substrate transporter like domains"/>
    <property type="match status" value="2"/>
</dbReference>
<keyword evidence="3 6" id="KW-0812">Transmembrane</keyword>
<dbReference type="InterPro" id="IPR011701">
    <property type="entry name" value="MFS"/>
</dbReference>
<feature type="transmembrane region" description="Helical" evidence="6">
    <location>
        <begin position="12"/>
        <end position="36"/>
    </location>
</feature>
<accession>A0ABW3UVN9</accession>
<dbReference type="PANTHER" id="PTHR11662">
    <property type="entry name" value="SOLUTE CARRIER FAMILY 17"/>
    <property type="match status" value="1"/>
</dbReference>
<sequence>MENHSAVGNHKYVILGLLCFTWIINYFDKIAINVAAIPISKQFGLNEAQVGLILSSFFLSYAMIQPIGGWLSDKFGSRKVILASALLWSLFTIMTGWAWSFTALLVIRFLFGIGEGSYPSASTVAVAESFPYKQRARAKSVLTSATTIGGMLGSLVSAFLIAKLGWENMFLVLGIVGLLTCVILFFFLKPPIQEKTISASTAKVKVPFNKLLSKPLIWQLMLMYFGSSIVTWGMNSWMPTYLVKVRNLSMVSMGALSSIPAIVAFVGVLLLGWLLDKKFLAGREKYVIMLGAVISCLCIYLMFQAPSVAFVVFYQSLAAFGTLCVITPTLTMPLKYLSKEIVGSATGIVYFGGQVAGIIAPSLMGYMIQVNHGSFTAAFWVMIVAMVVPLIVGLTLKTSGLPTDSNDRKDAIAKEEGAPELVG</sequence>
<evidence type="ECO:0000256" key="5">
    <source>
        <dbReference type="ARBA" id="ARBA00023136"/>
    </source>
</evidence>
<protein>
    <submittedName>
        <fullName evidence="8">MFS transporter</fullName>
    </submittedName>
</protein>
<keyword evidence="2" id="KW-0813">Transport</keyword>
<gene>
    <name evidence="8" type="ORF">ACFQ4B_26415</name>
</gene>
<dbReference type="SUPFAM" id="SSF103473">
    <property type="entry name" value="MFS general substrate transporter"/>
    <property type="match status" value="1"/>
</dbReference>
<keyword evidence="5 6" id="KW-0472">Membrane</keyword>
<dbReference type="RefSeq" id="WP_345587899.1">
    <property type="nucleotide sequence ID" value="NZ_BAABJG010000014.1"/>
</dbReference>
<proteinExistence type="predicted"/>
<feature type="transmembrane region" description="Helical" evidence="6">
    <location>
        <begin position="141"/>
        <end position="162"/>
    </location>
</feature>
<dbReference type="PROSITE" id="PS50850">
    <property type="entry name" value="MFS"/>
    <property type="match status" value="1"/>
</dbReference>
<keyword evidence="9" id="KW-1185">Reference proteome</keyword>
<comment type="caution">
    <text evidence="8">The sequence shown here is derived from an EMBL/GenBank/DDBJ whole genome shotgun (WGS) entry which is preliminary data.</text>
</comment>
<dbReference type="Pfam" id="PF07690">
    <property type="entry name" value="MFS_1"/>
    <property type="match status" value="2"/>
</dbReference>
<dbReference type="InterPro" id="IPR050382">
    <property type="entry name" value="MFS_Na/Anion_cotransporter"/>
</dbReference>
<feature type="transmembrane region" description="Helical" evidence="6">
    <location>
        <begin position="309"/>
        <end position="330"/>
    </location>
</feature>